<organism evidence="2 3">
    <name type="scientific">Leptidea sinapis</name>
    <dbReference type="NCBI Taxonomy" id="189913"/>
    <lineage>
        <taxon>Eukaryota</taxon>
        <taxon>Metazoa</taxon>
        <taxon>Ecdysozoa</taxon>
        <taxon>Arthropoda</taxon>
        <taxon>Hexapoda</taxon>
        <taxon>Insecta</taxon>
        <taxon>Pterygota</taxon>
        <taxon>Neoptera</taxon>
        <taxon>Endopterygota</taxon>
        <taxon>Lepidoptera</taxon>
        <taxon>Glossata</taxon>
        <taxon>Ditrysia</taxon>
        <taxon>Papilionoidea</taxon>
        <taxon>Pieridae</taxon>
        <taxon>Dismorphiinae</taxon>
        <taxon>Leptidea</taxon>
    </lineage>
</organism>
<gene>
    <name evidence="2" type="ORF">LSINAPIS_LOCUS5889</name>
</gene>
<feature type="region of interest" description="Disordered" evidence="1">
    <location>
        <begin position="28"/>
        <end position="51"/>
    </location>
</feature>
<name>A0A5E4Q7Q7_9NEOP</name>
<keyword evidence="3" id="KW-1185">Reference proteome</keyword>
<evidence type="ECO:0000313" key="3">
    <source>
        <dbReference type="Proteomes" id="UP000324832"/>
    </source>
</evidence>
<protein>
    <submittedName>
        <fullName evidence="2">Uncharacterized protein</fullName>
    </submittedName>
</protein>
<accession>A0A5E4Q7Q7</accession>
<dbReference type="AlphaFoldDB" id="A0A5E4Q7Q7"/>
<dbReference type="Proteomes" id="UP000324832">
    <property type="component" value="Unassembled WGS sequence"/>
</dbReference>
<evidence type="ECO:0000256" key="1">
    <source>
        <dbReference type="SAM" id="MobiDB-lite"/>
    </source>
</evidence>
<feature type="compositionally biased region" description="Polar residues" evidence="1">
    <location>
        <begin position="34"/>
        <end position="51"/>
    </location>
</feature>
<proteinExistence type="predicted"/>
<reference evidence="2 3" key="1">
    <citation type="submission" date="2017-07" db="EMBL/GenBank/DDBJ databases">
        <authorList>
            <person name="Talla V."/>
            <person name="Backstrom N."/>
        </authorList>
    </citation>
    <scope>NUCLEOTIDE SEQUENCE [LARGE SCALE GENOMIC DNA]</scope>
</reference>
<evidence type="ECO:0000313" key="2">
    <source>
        <dbReference type="EMBL" id="VVC93770.1"/>
    </source>
</evidence>
<sequence length="124" mass="13979">MASCCACTSGGPSRGTAQSSLPLICLVPRDDSGRQTTSRQPSAPSTSAQSDFQLLDEDYIKKHFKLPQRALYLDPFSRTRRQTTRRGRKMVMMMKKSFIYYNCQTGNSSGIHARRRKKVQKAVN</sequence>
<dbReference type="EMBL" id="FZQP02001781">
    <property type="protein sequence ID" value="VVC93770.1"/>
    <property type="molecule type" value="Genomic_DNA"/>
</dbReference>